<organism evidence="12 13">
    <name type="scientific">Trachipleistophora hominis</name>
    <name type="common">Microsporidian parasite</name>
    <dbReference type="NCBI Taxonomy" id="72359"/>
    <lineage>
        <taxon>Eukaryota</taxon>
        <taxon>Fungi</taxon>
        <taxon>Fungi incertae sedis</taxon>
        <taxon>Microsporidia</taxon>
        <taxon>Pleistophoridae</taxon>
        <taxon>Trachipleistophora</taxon>
    </lineage>
</organism>
<evidence type="ECO:0000256" key="2">
    <source>
        <dbReference type="ARBA" id="ARBA00022679"/>
    </source>
</evidence>
<dbReference type="InterPro" id="IPR039859">
    <property type="entry name" value="PFA4/ZDH16/20/ERF2-like"/>
</dbReference>
<dbReference type="GO" id="GO:0005794">
    <property type="term" value="C:Golgi apparatus"/>
    <property type="evidence" value="ECO:0007669"/>
    <property type="project" value="TreeGrafter"/>
</dbReference>
<keyword evidence="7" id="KW-0449">Lipoprotein</keyword>
<evidence type="ECO:0000256" key="6">
    <source>
        <dbReference type="ARBA" id="ARBA00023139"/>
    </source>
</evidence>
<proteinExistence type="inferred from homology"/>
<dbReference type="Proteomes" id="UP000011185">
    <property type="component" value="Unassembled WGS sequence"/>
</dbReference>
<accession>L7JVJ6</accession>
<keyword evidence="13" id="KW-1185">Reference proteome</keyword>
<evidence type="ECO:0000256" key="5">
    <source>
        <dbReference type="ARBA" id="ARBA00023136"/>
    </source>
</evidence>
<dbReference type="EC" id="2.3.1.225" evidence="10"/>
<dbReference type="PROSITE" id="PS50216">
    <property type="entry name" value="DHHC"/>
    <property type="match status" value="1"/>
</dbReference>
<dbReference type="VEuPathDB" id="MicrosporidiaDB:THOM_2318"/>
<evidence type="ECO:0000256" key="9">
    <source>
        <dbReference type="ARBA" id="ARBA00048048"/>
    </source>
</evidence>
<evidence type="ECO:0000256" key="8">
    <source>
        <dbReference type="ARBA" id="ARBA00023315"/>
    </source>
</evidence>
<evidence type="ECO:0000256" key="4">
    <source>
        <dbReference type="ARBA" id="ARBA00022989"/>
    </source>
</evidence>
<dbReference type="PANTHER" id="PTHR22883">
    <property type="entry name" value="ZINC FINGER DHHC DOMAIN CONTAINING PROTEIN"/>
    <property type="match status" value="1"/>
</dbReference>
<sequence length="281" mass="33042">MFLLIGCYRFKFQLLWMKYMLKRNDEFLLLDDKNEMLPRRNIFLTVLLCLTFYYVILYDIYALEKCALIRLSQLALMTINLISLCIILRIDSGQAHSENDSRQSSINFVRDNVIYTRKIPAQRSTTFDSSFYNDDYCEKCLVIQRDFISHCRFCDVCLVNRDHHCAWFNKCIAENNFNVFLCFILSLTFSAFLIVSDTFQIFSAKVLVKLSTFQIIIVVAIMLISMSLFVLSAILSLQYLLSLILGISTKKLLNGEWEWKSIRFFRGIRRTKTLEIIDIDD</sequence>
<dbReference type="EMBL" id="JH994025">
    <property type="protein sequence ID" value="ELQ74757.1"/>
    <property type="molecule type" value="Genomic_DNA"/>
</dbReference>
<evidence type="ECO:0000256" key="10">
    <source>
        <dbReference type="RuleBase" id="RU079119"/>
    </source>
</evidence>
<dbReference type="STRING" id="72359.L7JVJ6"/>
<dbReference type="InParanoid" id="L7JVJ6"/>
<feature type="transmembrane region" description="Helical" evidence="10">
    <location>
        <begin position="177"/>
        <end position="195"/>
    </location>
</feature>
<feature type="transmembrane region" description="Helical" evidence="10">
    <location>
        <begin position="42"/>
        <end position="61"/>
    </location>
</feature>
<protein>
    <recommendedName>
        <fullName evidence="10">Palmitoyltransferase</fullName>
        <ecNumber evidence="10">2.3.1.225</ecNumber>
    </recommendedName>
</protein>
<keyword evidence="4 10" id="KW-1133">Transmembrane helix</keyword>
<evidence type="ECO:0000256" key="1">
    <source>
        <dbReference type="ARBA" id="ARBA00004141"/>
    </source>
</evidence>
<keyword evidence="6" id="KW-0564">Palmitate</keyword>
<keyword evidence="5 10" id="KW-0472">Membrane</keyword>
<dbReference type="GO" id="GO:0019706">
    <property type="term" value="F:protein-cysteine S-palmitoyltransferase activity"/>
    <property type="evidence" value="ECO:0007669"/>
    <property type="project" value="UniProtKB-EC"/>
</dbReference>
<reference evidence="12 13" key="1">
    <citation type="journal article" date="2012" name="PLoS Pathog.">
        <title>The genome of the obligate intracellular parasite Trachipleistophora hominis: new insights into microsporidian genome dynamics and reductive evolution.</title>
        <authorList>
            <person name="Heinz E."/>
            <person name="Williams T.A."/>
            <person name="Nakjang S."/>
            <person name="Noel C.J."/>
            <person name="Swan D.C."/>
            <person name="Goldberg A.V."/>
            <person name="Harris S.R."/>
            <person name="Weinmaier T."/>
            <person name="Markert S."/>
            <person name="Becher D."/>
            <person name="Bernhardt J."/>
            <person name="Dagan T."/>
            <person name="Hacker C."/>
            <person name="Lucocq J.M."/>
            <person name="Schweder T."/>
            <person name="Rattei T."/>
            <person name="Hall N."/>
            <person name="Hirt R.P."/>
            <person name="Embley T.M."/>
        </authorList>
    </citation>
    <scope>NUCLEOTIDE SEQUENCE [LARGE SCALE GENOMIC DNA]</scope>
</reference>
<keyword evidence="8 10" id="KW-0012">Acyltransferase</keyword>
<keyword evidence="2 10" id="KW-0808">Transferase</keyword>
<evidence type="ECO:0000256" key="7">
    <source>
        <dbReference type="ARBA" id="ARBA00023288"/>
    </source>
</evidence>
<evidence type="ECO:0000259" key="11">
    <source>
        <dbReference type="Pfam" id="PF01529"/>
    </source>
</evidence>
<feature type="domain" description="Palmitoyltransferase DHHC" evidence="11">
    <location>
        <begin position="131"/>
        <end position="249"/>
    </location>
</feature>
<evidence type="ECO:0000313" key="13">
    <source>
        <dbReference type="Proteomes" id="UP000011185"/>
    </source>
</evidence>
<comment type="subcellular location">
    <subcellularLocation>
        <location evidence="1">Membrane</location>
        <topology evidence="1">Multi-pass membrane protein</topology>
    </subcellularLocation>
</comment>
<dbReference type="HOGENOM" id="CLU_1062455_0_0_1"/>
<evidence type="ECO:0000256" key="3">
    <source>
        <dbReference type="ARBA" id="ARBA00022692"/>
    </source>
</evidence>
<dbReference type="OrthoDB" id="9909019at2759"/>
<evidence type="ECO:0000313" key="12">
    <source>
        <dbReference type="EMBL" id="ELQ74757.1"/>
    </source>
</evidence>
<dbReference type="InterPro" id="IPR001594">
    <property type="entry name" value="Palmitoyltrfase_DHHC"/>
</dbReference>
<dbReference type="GO" id="GO:0006612">
    <property type="term" value="P:protein targeting to membrane"/>
    <property type="evidence" value="ECO:0007669"/>
    <property type="project" value="TreeGrafter"/>
</dbReference>
<gene>
    <name evidence="12" type="ORF">THOM_2318</name>
</gene>
<comment type="domain">
    <text evidence="10">The DHHC domain is required for palmitoyltransferase activity.</text>
</comment>
<name>L7JVJ6_TRAHO</name>
<dbReference type="AlphaFoldDB" id="L7JVJ6"/>
<dbReference type="GO" id="GO:0016020">
    <property type="term" value="C:membrane"/>
    <property type="evidence" value="ECO:0007669"/>
    <property type="project" value="UniProtKB-SubCell"/>
</dbReference>
<dbReference type="GO" id="GO:0005783">
    <property type="term" value="C:endoplasmic reticulum"/>
    <property type="evidence" value="ECO:0007669"/>
    <property type="project" value="TreeGrafter"/>
</dbReference>
<feature type="transmembrane region" description="Helical" evidence="10">
    <location>
        <begin position="67"/>
        <end position="88"/>
    </location>
</feature>
<comment type="catalytic activity">
    <reaction evidence="9 10">
        <text>L-cysteinyl-[protein] + hexadecanoyl-CoA = S-hexadecanoyl-L-cysteinyl-[protein] + CoA</text>
        <dbReference type="Rhea" id="RHEA:36683"/>
        <dbReference type="Rhea" id="RHEA-COMP:10131"/>
        <dbReference type="Rhea" id="RHEA-COMP:11032"/>
        <dbReference type="ChEBI" id="CHEBI:29950"/>
        <dbReference type="ChEBI" id="CHEBI:57287"/>
        <dbReference type="ChEBI" id="CHEBI:57379"/>
        <dbReference type="ChEBI" id="CHEBI:74151"/>
        <dbReference type="EC" id="2.3.1.225"/>
    </reaction>
</comment>
<comment type="similarity">
    <text evidence="10">Belongs to the DHHC palmitoyltransferase family.</text>
</comment>
<keyword evidence="3 10" id="KW-0812">Transmembrane</keyword>
<feature type="transmembrane region" description="Helical" evidence="10">
    <location>
        <begin position="215"/>
        <end position="241"/>
    </location>
</feature>
<dbReference type="Pfam" id="PF01529">
    <property type="entry name" value="DHHC"/>
    <property type="match status" value="1"/>
</dbReference>
<dbReference type="OMA" id="QKPERCH"/>